<dbReference type="OrthoDB" id="8756551at2"/>
<dbReference type="EMBL" id="FCOF02000004">
    <property type="protein sequence ID" value="SAK48827.1"/>
    <property type="molecule type" value="Genomic_DNA"/>
</dbReference>
<dbReference type="Proteomes" id="UP000054870">
    <property type="component" value="Unassembled WGS sequence"/>
</dbReference>
<gene>
    <name evidence="1" type="ORF">AWB75_01184</name>
</gene>
<proteinExistence type="predicted"/>
<keyword evidence="2" id="KW-1185">Reference proteome</keyword>
<reference evidence="1" key="1">
    <citation type="submission" date="2016-01" db="EMBL/GenBank/DDBJ databases">
        <authorList>
            <person name="Peeters C."/>
        </authorList>
    </citation>
    <scope>NUCLEOTIDE SEQUENCE [LARGE SCALE GENOMIC DNA]</scope>
    <source>
        <strain evidence="1">LMG 29318</strain>
    </source>
</reference>
<sequence>MCALTISDLQYDRELDHSAMSAIGGGGGAPWVFGWIVPFVEQSSGGGGGAASVTLVDVTNNIYQVTNNITNNNITVGQMVNQFQSVAVSNTGNGATLTVNPNSVAGNRAG</sequence>
<dbReference type="AlphaFoldDB" id="A0A157ZV87"/>
<evidence type="ECO:0000313" key="1">
    <source>
        <dbReference type="EMBL" id="SAK48827.1"/>
    </source>
</evidence>
<dbReference type="RefSeq" id="WP_061123316.1">
    <property type="nucleotide sequence ID" value="NZ_FCOF02000004.1"/>
</dbReference>
<accession>A0A157ZV87</accession>
<name>A0A157ZV87_9BURK</name>
<comment type="caution">
    <text evidence="1">The sequence shown here is derived from an EMBL/GenBank/DDBJ whole genome shotgun (WGS) entry which is preliminary data.</text>
</comment>
<evidence type="ECO:0000313" key="2">
    <source>
        <dbReference type="Proteomes" id="UP000054870"/>
    </source>
</evidence>
<protein>
    <submittedName>
        <fullName evidence="1">Uncharacterized protein</fullName>
    </submittedName>
</protein>
<organism evidence="1 2">
    <name type="scientific">Caballeronia catudaia</name>
    <dbReference type="NCBI Taxonomy" id="1777136"/>
    <lineage>
        <taxon>Bacteria</taxon>
        <taxon>Pseudomonadati</taxon>
        <taxon>Pseudomonadota</taxon>
        <taxon>Betaproteobacteria</taxon>
        <taxon>Burkholderiales</taxon>
        <taxon>Burkholderiaceae</taxon>
        <taxon>Caballeronia</taxon>
    </lineage>
</organism>